<dbReference type="PROSITE" id="PS50198">
    <property type="entry name" value="PPIC_PPIASE_2"/>
    <property type="match status" value="1"/>
</dbReference>
<dbReference type="SUPFAM" id="SSF54534">
    <property type="entry name" value="FKBP-like"/>
    <property type="match status" value="1"/>
</dbReference>
<evidence type="ECO:0000256" key="6">
    <source>
        <dbReference type="PROSITE-ProRule" id="PRU00278"/>
    </source>
</evidence>
<dbReference type="InterPro" id="IPR000297">
    <property type="entry name" value="PPIase_PpiC"/>
</dbReference>
<gene>
    <name evidence="9" type="ORF">MMG00_12385</name>
</gene>
<name>A0ABY3WZC9_9GAMM</name>
<dbReference type="EC" id="5.2.1.8" evidence="9"/>
<dbReference type="PANTHER" id="PTHR47637">
    <property type="entry name" value="CHAPERONE SURA"/>
    <property type="match status" value="1"/>
</dbReference>
<dbReference type="Proteomes" id="UP000829542">
    <property type="component" value="Chromosome"/>
</dbReference>
<dbReference type="InterPro" id="IPR046357">
    <property type="entry name" value="PPIase_dom_sf"/>
</dbReference>
<keyword evidence="1 7" id="KW-0732">Signal</keyword>
<feature type="domain" description="PpiC" evidence="8">
    <location>
        <begin position="179"/>
        <end position="279"/>
    </location>
</feature>
<evidence type="ECO:0000256" key="7">
    <source>
        <dbReference type="SAM" id="SignalP"/>
    </source>
</evidence>
<proteinExistence type="predicted"/>
<evidence type="ECO:0000313" key="9">
    <source>
        <dbReference type="EMBL" id="UNM95982.1"/>
    </source>
</evidence>
<keyword evidence="5 6" id="KW-0413">Isomerase</keyword>
<evidence type="ECO:0000256" key="2">
    <source>
        <dbReference type="ARBA" id="ARBA00022764"/>
    </source>
</evidence>
<dbReference type="InterPro" id="IPR015391">
    <property type="entry name" value="SurA_N"/>
</dbReference>
<dbReference type="EMBL" id="CP093379">
    <property type="protein sequence ID" value="UNM95982.1"/>
    <property type="molecule type" value="Genomic_DNA"/>
</dbReference>
<sequence>MKMRILSLVALLTLASPTAMARLGTVDGIAFVINDDIITLADWEREMQLARDEMSYIPPNQRLSGQELEEYVTKVIITTKYQDLFAKQAGLHVQNNEVDAAIADIAARNGTDIATLREYIQYQGMDYNQYRENIRGQMLAARLQNEIVQSTSFSENEIDLYMKTAEFQKLKERMMSANVSQHKVSHILIAVNKDTSETKALQEANRLRERIISGDASFEDIARANSQDPLSAAEDGSLGWVGLGQLAPEFEKAMVRLSKDELSQPVRTAYGYHLIKVNDRRTGFQDEEVIRNVAREYYFRKKAAATFDEWLNRMLSDVYVEKRVGTQ</sequence>
<keyword evidence="2" id="KW-0574">Periplasm</keyword>
<evidence type="ECO:0000313" key="10">
    <source>
        <dbReference type="Proteomes" id="UP000829542"/>
    </source>
</evidence>
<evidence type="ECO:0000256" key="4">
    <source>
        <dbReference type="ARBA" id="ARBA00023186"/>
    </source>
</evidence>
<dbReference type="Gene3D" id="3.10.50.40">
    <property type="match status" value="1"/>
</dbReference>
<evidence type="ECO:0000256" key="1">
    <source>
        <dbReference type="ARBA" id="ARBA00022729"/>
    </source>
</evidence>
<evidence type="ECO:0000256" key="5">
    <source>
        <dbReference type="ARBA" id="ARBA00023235"/>
    </source>
</evidence>
<dbReference type="InterPro" id="IPR050280">
    <property type="entry name" value="OMP_Chaperone_SurA"/>
</dbReference>
<accession>A0ABY3WZC9</accession>
<keyword evidence="3 6" id="KW-0697">Rotamase</keyword>
<keyword evidence="10" id="KW-1185">Reference proteome</keyword>
<keyword evidence="4" id="KW-0143">Chaperone</keyword>
<dbReference type="Pfam" id="PF09312">
    <property type="entry name" value="SurA_N"/>
    <property type="match status" value="1"/>
</dbReference>
<dbReference type="PANTHER" id="PTHR47637:SF1">
    <property type="entry name" value="CHAPERONE SURA"/>
    <property type="match status" value="1"/>
</dbReference>
<feature type="signal peptide" evidence="7">
    <location>
        <begin position="1"/>
        <end position="21"/>
    </location>
</feature>
<dbReference type="GO" id="GO:0003755">
    <property type="term" value="F:peptidyl-prolyl cis-trans isomerase activity"/>
    <property type="evidence" value="ECO:0007669"/>
    <property type="project" value="UniProtKB-EC"/>
</dbReference>
<dbReference type="Pfam" id="PF00639">
    <property type="entry name" value="Rotamase"/>
    <property type="match status" value="1"/>
</dbReference>
<organism evidence="9 10">
    <name type="scientific">Ignatzschineria rhizosphaerae</name>
    <dbReference type="NCBI Taxonomy" id="2923279"/>
    <lineage>
        <taxon>Bacteria</taxon>
        <taxon>Pseudomonadati</taxon>
        <taxon>Pseudomonadota</taxon>
        <taxon>Gammaproteobacteria</taxon>
        <taxon>Cardiobacteriales</taxon>
        <taxon>Ignatzschineriaceae</taxon>
        <taxon>Ignatzschineria</taxon>
    </lineage>
</organism>
<evidence type="ECO:0000259" key="8">
    <source>
        <dbReference type="PROSITE" id="PS50198"/>
    </source>
</evidence>
<dbReference type="RefSeq" id="WP_242148809.1">
    <property type="nucleotide sequence ID" value="NZ_CP093379.1"/>
</dbReference>
<dbReference type="InterPro" id="IPR027304">
    <property type="entry name" value="Trigger_fact/SurA_dom_sf"/>
</dbReference>
<evidence type="ECO:0000256" key="3">
    <source>
        <dbReference type="ARBA" id="ARBA00023110"/>
    </source>
</evidence>
<protein>
    <submittedName>
        <fullName evidence="9">Peptidylprolyl isomerase</fullName>
        <ecNumber evidence="9">5.2.1.8</ecNumber>
    </submittedName>
</protein>
<feature type="chain" id="PRO_5046446524" evidence="7">
    <location>
        <begin position="22"/>
        <end position="327"/>
    </location>
</feature>
<reference evidence="9 10" key="1">
    <citation type="submission" date="2022-03" db="EMBL/GenBank/DDBJ databases">
        <title>Ignatzschineria rhizosphaerae HR5S32.</title>
        <authorList>
            <person name="Sun J.Q."/>
            <person name="Feng J.Y."/>
        </authorList>
    </citation>
    <scope>NUCLEOTIDE SEQUENCE [LARGE SCALE GENOMIC DNA]</scope>
    <source>
        <strain evidence="9 10">HR5S32</strain>
    </source>
</reference>
<dbReference type="SUPFAM" id="SSF109998">
    <property type="entry name" value="Triger factor/SurA peptide-binding domain-like"/>
    <property type="match status" value="1"/>
</dbReference>
<dbReference type="Gene3D" id="1.10.4030.10">
    <property type="entry name" value="Porin chaperone SurA, peptide-binding domain"/>
    <property type="match status" value="1"/>
</dbReference>